<proteinExistence type="predicted"/>
<dbReference type="AlphaFoldDB" id="A0A232ERE8"/>
<name>A0A232ERE8_9HYME</name>
<dbReference type="Proteomes" id="UP000215335">
    <property type="component" value="Unassembled WGS sequence"/>
</dbReference>
<evidence type="ECO:0000313" key="2">
    <source>
        <dbReference type="Proteomes" id="UP000215335"/>
    </source>
</evidence>
<protein>
    <submittedName>
        <fullName evidence="1">Uncharacterized protein</fullName>
    </submittedName>
</protein>
<reference evidence="1 2" key="1">
    <citation type="journal article" date="2017" name="Curr. Biol.">
        <title>The Evolution of Venom by Co-option of Single-Copy Genes.</title>
        <authorList>
            <person name="Martinson E.O."/>
            <person name="Mrinalini"/>
            <person name="Kelkar Y.D."/>
            <person name="Chang C.H."/>
            <person name="Werren J.H."/>
        </authorList>
    </citation>
    <scope>NUCLEOTIDE SEQUENCE [LARGE SCALE GENOMIC DNA]</scope>
    <source>
        <strain evidence="1 2">Alberta</strain>
        <tissue evidence="1">Whole body</tissue>
    </source>
</reference>
<gene>
    <name evidence="1" type="ORF">TSAR_000928</name>
</gene>
<sequence>MTFRAFNFPNATVLVLIHYQILQTLQEVNFVVCSRHLLLPSIAMSLAWFYHPYLQNCLTSLIKLHLLAHFQLQMLLIPVDQHPVPDELSVLWDVVEAHLRDDATDPENVIEIVGEEDPENVDEDPLIETE</sequence>
<comment type="caution">
    <text evidence="1">The sequence shown here is derived from an EMBL/GenBank/DDBJ whole genome shotgun (WGS) entry which is preliminary data.</text>
</comment>
<accession>A0A232ERE8</accession>
<dbReference type="EMBL" id="NNAY01002629">
    <property type="protein sequence ID" value="OXU20897.1"/>
    <property type="molecule type" value="Genomic_DNA"/>
</dbReference>
<evidence type="ECO:0000313" key="1">
    <source>
        <dbReference type="EMBL" id="OXU20897.1"/>
    </source>
</evidence>
<organism evidence="1 2">
    <name type="scientific">Trichomalopsis sarcophagae</name>
    <dbReference type="NCBI Taxonomy" id="543379"/>
    <lineage>
        <taxon>Eukaryota</taxon>
        <taxon>Metazoa</taxon>
        <taxon>Ecdysozoa</taxon>
        <taxon>Arthropoda</taxon>
        <taxon>Hexapoda</taxon>
        <taxon>Insecta</taxon>
        <taxon>Pterygota</taxon>
        <taxon>Neoptera</taxon>
        <taxon>Endopterygota</taxon>
        <taxon>Hymenoptera</taxon>
        <taxon>Apocrita</taxon>
        <taxon>Proctotrupomorpha</taxon>
        <taxon>Chalcidoidea</taxon>
        <taxon>Pteromalidae</taxon>
        <taxon>Pteromalinae</taxon>
        <taxon>Trichomalopsis</taxon>
    </lineage>
</organism>
<keyword evidence="2" id="KW-1185">Reference proteome</keyword>